<reference evidence="2" key="1">
    <citation type="journal article" date="2024" name="Front. Bioeng. Biotechnol.">
        <title>Genome-scale model development and genomic sequencing of the oleaginous clade Lipomyces.</title>
        <authorList>
            <person name="Czajka J.J."/>
            <person name="Han Y."/>
            <person name="Kim J."/>
            <person name="Mondo S.J."/>
            <person name="Hofstad B.A."/>
            <person name="Robles A."/>
            <person name="Haridas S."/>
            <person name="Riley R."/>
            <person name="LaButti K."/>
            <person name="Pangilinan J."/>
            <person name="Andreopoulos W."/>
            <person name="Lipzen A."/>
            <person name="Yan J."/>
            <person name="Wang M."/>
            <person name="Ng V."/>
            <person name="Grigoriev I.V."/>
            <person name="Spatafora J.W."/>
            <person name="Magnuson J.K."/>
            <person name="Baker S.E."/>
            <person name="Pomraning K.R."/>
        </authorList>
    </citation>
    <scope>NUCLEOTIDE SEQUENCE [LARGE SCALE GENOMIC DNA]</scope>
    <source>
        <strain evidence="2">CBS 10300</strain>
    </source>
</reference>
<evidence type="ECO:0000313" key="1">
    <source>
        <dbReference type="EMBL" id="KAK9325734.1"/>
    </source>
</evidence>
<accession>A0ACC3TX09</accession>
<protein>
    <submittedName>
        <fullName evidence="1">Uncharacterized protein</fullName>
    </submittedName>
</protein>
<evidence type="ECO:0000313" key="2">
    <source>
        <dbReference type="Proteomes" id="UP001489719"/>
    </source>
</evidence>
<comment type="caution">
    <text evidence="1">The sequence shown here is derived from an EMBL/GenBank/DDBJ whole genome shotgun (WGS) entry which is preliminary data.</text>
</comment>
<dbReference type="EMBL" id="MU970038">
    <property type="protein sequence ID" value="KAK9325734.1"/>
    <property type="molecule type" value="Genomic_DNA"/>
</dbReference>
<keyword evidence="2" id="KW-1185">Reference proteome</keyword>
<proteinExistence type="predicted"/>
<sequence>MSAPNTTNYSWLKQQPAVVSTWKDNTQCDPLGDQVKPSPSPSSATITFASVLATSSAAFASQPNTVTSLGTEPHKSSGGTVDEHGSSQASHSASPSSQLGTFSFGSSGLSNKRVESSTDKSLGNENESQKLSSSSSQKPSVSPFAGLATSLQGRESPGSRASQKGSGQSPSSSQQALHTSTFGAPLVFGQSTGPARQQGTQSPAVTNVKGPPLFHAFAPSAKLPGNDRETIAPACSPSPFASLSSPSNSETFVKSTLQSTPAPRKDVLSTSNEKSKSESRPASTSIQPTSSTSRARPAAASVHTDTDSNGSQSPGLPVKIASEPDAPKAATTTSTGRPPISVIESDSGSITTPAATITPPDNEGGTTAATAVECPEVLKEPSKSKPHSYGINDQDESDVGSSTTSLADSVATEDMKAQIATDLDSDSRPLKSTSTFLVSEIGELAQKIQTLRQENERLLNLAENGAAMKSQMQKIMEENISLTVKCDKMQNAFAIIDNESDLSVRTIAIYDCPHTVAMVEDDLDFIMQEVIVIYSMHPSEGTLNGQKMILRTIKIKCASEAAAECIYYFLRWRTDYRDLKMAVTCSQARNSAAQATPGGDPASPYSSP</sequence>
<organism evidence="1 2">
    <name type="scientific">Lipomyces orientalis</name>
    <dbReference type="NCBI Taxonomy" id="1233043"/>
    <lineage>
        <taxon>Eukaryota</taxon>
        <taxon>Fungi</taxon>
        <taxon>Dikarya</taxon>
        <taxon>Ascomycota</taxon>
        <taxon>Saccharomycotina</taxon>
        <taxon>Lipomycetes</taxon>
        <taxon>Lipomycetales</taxon>
        <taxon>Lipomycetaceae</taxon>
        <taxon>Lipomyces</taxon>
    </lineage>
</organism>
<name>A0ACC3TX09_9ASCO</name>
<gene>
    <name evidence="1" type="ORF">V1517DRAFT_370795</name>
</gene>
<dbReference type="Proteomes" id="UP001489719">
    <property type="component" value="Unassembled WGS sequence"/>
</dbReference>